<name>A0A9X0WJ63_9GAMM</name>
<evidence type="ECO:0000313" key="1">
    <source>
        <dbReference type="EMBL" id="MBK1645521.1"/>
    </source>
</evidence>
<organism evidence="1 2">
    <name type="scientific">Thiocapsa imhoffii</name>
    <dbReference type="NCBI Taxonomy" id="382777"/>
    <lineage>
        <taxon>Bacteria</taxon>
        <taxon>Pseudomonadati</taxon>
        <taxon>Pseudomonadota</taxon>
        <taxon>Gammaproteobacteria</taxon>
        <taxon>Chromatiales</taxon>
        <taxon>Chromatiaceae</taxon>
        <taxon>Thiocapsa</taxon>
    </lineage>
</organism>
<proteinExistence type="predicted"/>
<dbReference type="InterPro" id="IPR006975">
    <property type="entry name" value="NifQ"/>
</dbReference>
<keyword evidence="2" id="KW-1185">Reference proteome</keyword>
<accession>A0A9X0WJ63</accession>
<sequence length="194" mass="21390">MSALALDPEQDAARISARLMARAAGVGNDQAFASMIATAAVGGGALPPWLGLDPAAFRCLLEHHFPGTTAHGLFDWVGGTRIADERVDEWNDLLRLLLMHKAGDSPSEVWMAHVVATGCLANNHLWQDLGLWDRGELTALMRRNFPSLAVRNVHDMKWKRFLYKQLCEAEGIYTCRAPSCEVCTDYYACFGPES</sequence>
<dbReference type="AlphaFoldDB" id="A0A9X0WJ63"/>
<comment type="caution">
    <text evidence="1">The sequence shown here is derived from an EMBL/GenBank/DDBJ whole genome shotgun (WGS) entry which is preliminary data.</text>
</comment>
<dbReference type="Pfam" id="PF04891">
    <property type="entry name" value="NifQ"/>
    <property type="match status" value="1"/>
</dbReference>
<dbReference type="GO" id="GO:0009399">
    <property type="term" value="P:nitrogen fixation"/>
    <property type="evidence" value="ECO:0007669"/>
    <property type="project" value="InterPro"/>
</dbReference>
<evidence type="ECO:0000313" key="2">
    <source>
        <dbReference type="Proteomes" id="UP001138802"/>
    </source>
</evidence>
<protein>
    <submittedName>
        <fullName evidence="1">Hydrogenase</fullName>
    </submittedName>
</protein>
<dbReference type="EMBL" id="NRSD01000013">
    <property type="protein sequence ID" value="MBK1645521.1"/>
    <property type="molecule type" value="Genomic_DNA"/>
</dbReference>
<gene>
    <name evidence="1" type="ORF">CKO25_12890</name>
</gene>
<dbReference type="RefSeq" id="WP_200388335.1">
    <property type="nucleotide sequence ID" value="NZ_NRSD01000013.1"/>
</dbReference>
<reference evidence="1 2" key="1">
    <citation type="journal article" date="2020" name="Microorganisms">
        <title>Osmotic Adaptation and Compatible Solute Biosynthesis of Phototrophic Bacteria as Revealed from Genome Analyses.</title>
        <authorList>
            <person name="Imhoff J.F."/>
            <person name="Rahn T."/>
            <person name="Kunzel S."/>
            <person name="Keller A."/>
            <person name="Neulinger S.C."/>
        </authorList>
    </citation>
    <scope>NUCLEOTIDE SEQUENCE [LARGE SCALE GENOMIC DNA]</scope>
    <source>
        <strain evidence="1 2">DSM 21303</strain>
    </source>
</reference>
<dbReference type="GO" id="GO:0030151">
    <property type="term" value="F:molybdenum ion binding"/>
    <property type="evidence" value="ECO:0007669"/>
    <property type="project" value="InterPro"/>
</dbReference>
<dbReference type="Proteomes" id="UP001138802">
    <property type="component" value="Unassembled WGS sequence"/>
</dbReference>